<feature type="compositionally biased region" description="Polar residues" evidence="14">
    <location>
        <begin position="426"/>
        <end position="438"/>
    </location>
</feature>
<feature type="transmembrane region" description="Helical" evidence="15">
    <location>
        <begin position="106"/>
        <end position="128"/>
    </location>
</feature>
<dbReference type="SUPFAM" id="SSF81324">
    <property type="entry name" value="Voltage-gated potassium channels"/>
    <property type="match status" value="1"/>
</dbReference>
<evidence type="ECO:0000313" key="19">
    <source>
        <dbReference type="Proteomes" id="UP000265040"/>
    </source>
</evidence>
<protein>
    <recommendedName>
        <fullName evidence="20">Potassium voltage-gated channel, KQT-like subfamily, member 5b</fullName>
    </recommendedName>
</protein>
<evidence type="ECO:0000256" key="15">
    <source>
        <dbReference type="SAM" id="Phobius"/>
    </source>
</evidence>
<feature type="region of interest" description="Disordered" evidence="14">
    <location>
        <begin position="1"/>
        <end position="26"/>
    </location>
</feature>
<sequence length="1032" mass="113103">MPRNHSGDEGGTGLWMRTSPGHRTEGYGLKDVESGRKMMMNNAGDGLLSASAATGAAGSESLRGKQGARLSLLGKPLIYSAQSGRRNVRYRRLQNYLYNVLERPRAWAFIYHAFVFILVFSCLVLSVFSTIPSGPSHQDITAYCLLILEFVMIVVFGLEYIIRIWSAGCCCRYRGWQGRLRFARKPFCVIDIIVLIASVAVVSAGSQGNIFATSVLRSLRFLQILRMVRMDRRGGTWKLLGSVVYAHSKELVTAWYIGFLVLIFSSFLVYLVENKFNKEFATYADALWWGTITLTTIGYGDKTPKTWTGRMLSAGFALLGISFFALPAGILGSGFALKVQEQHRQKHFEKRRNPAAYLIQCVWRSYAADENSVSIATWKPHLKALHTCSPTNKIHSNKQKLLRRCTTRKHSQKLSFKERVRMASPRGQSIKNRQTSSVNDRRSPVADAGLEGTSPAKVQKSWSFNDRTRFRPSLRLKSQSRSTTDGEFKTHLLVVDRSHCWSFGLTVSELPLVTFLCYLCRIMKFHVAKKKFKETLRPYDVKDVIEQYSAGHLDMLCRIKSLQTRVDQILGKGQIPLDKKIREKLLSEGDILEDMSMLGRVCKVERQVQSIESKLDSLLDIYRQVLRKGSSSALTLSSLPLFELEQTSDYHSSVFSKDLSCSTQVSNSGAPPPGGCVNRSSTNSHLSQGGLHLILAPPSDLNLNLNASSSTPPSGLVSSSFSPSPLPHHHHHRHPHHTHHHHTQTQVTTPESGTDEAVGSSPPMLTPNSISSGGGPGDGGFPLLARLPPPPPPSRIIGSSHLVQSTSTEVSPDIEDFCGGLGPQLEGSSEKDLCLGLGLGRMGQQLKDSTNNNNRLNTKEDGSWRRHMSLELEPLVPQAVGCCSGPSQVDRGMGKSMSVQDLMQANPRTVQDAHHSLSLSSHSPSTSSGSPIGFHSCSQDPGGGGGSSGVGRSGGGGWGEEDLFINDIEAQGFDLMSQGTVEVQSYSSELLRTGVRTVAGSHGSNRSPARGHESSPSAGSTELLNMPHVRLK</sequence>
<evidence type="ECO:0000256" key="6">
    <source>
        <dbReference type="ARBA" id="ARBA00022826"/>
    </source>
</evidence>
<feature type="compositionally biased region" description="Low complexity" evidence="14">
    <location>
        <begin position="704"/>
        <end position="723"/>
    </location>
</feature>
<keyword evidence="11 15" id="KW-0472">Membrane</keyword>
<dbReference type="AlphaFoldDB" id="A0A7N6BB76"/>
<dbReference type="FunFam" id="1.10.287.70:FF:000016">
    <property type="entry name" value="Putative potassium voltage-gated channel subfamily KQT member 2"/>
    <property type="match status" value="1"/>
</dbReference>
<dbReference type="GO" id="GO:0008076">
    <property type="term" value="C:voltage-gated potassium channel complex"/>
    <property type="evidence" value="ECO:0007669"/>
    <property type="project" value="TreeGrafter"/>
</dbReference>
<keyword evidence="7" id="KW-0851">Voltage-gated channel</keyword>
<dbReference type="Gene3D" id="1.10.287.70">
    <property type="match status" value="1"/>
</dbReference>
<dbReference type="Pfam" id="PF03520">
    <property type="entry name" value="KCNQ_channel"/>
    <property type="match status" value="1"/>
</dbReference>
<dbReference type="GO" id="GO:0005249">
    <property type="term" value="F:voltage-gated potassium channel activity"/>
    <property type="evidence" value="ECO:0007669"/>
    <property type="project" value="InterPro"/>
</dbReference>
<evidence type="ECO:0000256" key="9">
    <source>
        <dbReference type="ARBA" id="ARBA00022989"/>
    </source>
</evidence>
<evidence type="ECO:0000256" key="3">
    <source>
        <dbReference type="ARBA" id="ARBA00022475"/>
    </source>
</evidence>
<reference evidence="18" key="2">
    <citation type="submission" date="2025-08" db="UniProtKB">
        <authorList>
            <consortium name="Ensembl"/>
        </authorList>
    </citation>
    <scope>IDENTIFICATION</scope>
</reference>
<dbReference type="Proteomes" id="UP000265040">
    <property type="component" value="Chromosome 1"/>
</dbReference>
<organism evidence="18 19">
    <name type="scientific">Anabas testudineus</name>
    <name type="common">Climbing perch</name>
    <name type="synonym">Anthias testudineus</name>
    <dbReference type="NCBI Taxonomy" id="64144"/>
    <lineage>
        <taxon>Eukaryota</taxon>
        <taxon>Metazoa</taxon>
        <taxon>Chordata</taxon>
        <taxon>Craniata</taxon>
        <taxon>Vertebrata</taxon>
        <taxon>Euteleostomi</taxon>
        <taxon>Actinopterygii</taxon>
        <taxon>Neopterygii</taxon>
        <taxon>Teleostei</taxon>
        <taxon>Neoteleostei</taxon>
        <taxon>Acanthomorphata</taxon>
        <taxon>Anabantaria</taxon>
        <taxon>Anabantiformes</taxon>
        <taxon>Anabantoidei</taxon>
        <taxon>Anabantidae</taxon>
        <taxon>Anabas</taxon>
    </lineage>
</organism>
<feature type="compositionally biased region" description="Low complexity" evidence="14">
    <location>
        <begin position="916"/>
        <end position="931"/>
    </location>
</feature>
<accession>A0A7N6BB76</accession>
<dbReference type="Gene3D" id="1.20.120.350">
    <property type="entry name" value="Voltage-gated potassium channels. Chain C"/>
    <property type="match status" value="1"/>
</dbReference>
<evidence type="ECO:0000256" key="4">
    <source>
        <dbReference type="ARBA" id="ARBA00022538"/>
    </source>
</evidence>
<dbReference type="Gene3D" id="6.10.140.1910">
    <property type="match status" value="2"/>
</dbReference>
<keyword evidence="8" id="KW-0630">Potassium</keyword>
<evidence type="ECO:0000256" key="5">
    <source>
        <dbReference type="ARBA" id="ARBA00022692"/>
    </source>
</evidence>
<feature type="region of interest" description="Disordered" evidence="14">
    <location>
        <begin position="704"/>
        <end position="805"/>
    </location>
</feature>
<evidence type="ECO:0000256" key="1">
    <source>
        <dbReference type="ARBA" id="ARBA00004651"/>
    </source>
</evidence>
<feature type="compositionally biased region" description="Gly residues" evidence="14">
    <location>
        <begin position="941"/>
        <end position="958"/>
    </location>
</feature>
<feature type="region of interest" description="Disordered" evidence="14">
    <location>
        <begin position="409"/>
        <end position="457"/>
    </location>
</feature>
<dbReference type="FunFam" id="1.20.120.350:FF:000017">
    <property type="entry name" value="potassium voltage-gated channel subfamily KQT member 1"/>
    <property type="match status" value="1"/>
</dbReference>
<comment type="subcellular location">
    <subcellularLocation>
        <location evidence="1">Cell membrane</location>
        <topology evidence="1">Multi-pass membrane protein</topology>
    </subcellularLocation>
</comment>
<feature type="transmembrane region" description="Helical" evidence="15">
    <location>
        <begin position="311"/>
        <end position="337"/>
    </location>
</feature>
<evidence type="ECO:0000256" key="8">
    <source>
        <dbReference type="ARBA" id="ARBA00022958"/>
    </source>
</evidence>
<name>A0A7N6BB76_ANATE</name>
<reference evidence="18" key="1">
    <citation type="submission" date="2021-04" db="EMBL/GenBank/DDBJ databases">
        <authorList>
            <consortium name="Wellcome Sanger Institute Data Sharing"/>
        </authorList>
    </citation>
    <scope>NUCLEOTIDE SEQUENCE [LARGE SCALE GENOMIC DNA]</scope>
</reference>
<dbReference type="InterPro" id="IPR005821">
    <property type="entry name" value="Ion_trans_dom"/>
</dbReference>
<dbReference type="PANTHER" id="PTHR47735:SF8">
    <property type="entry name" value="POTASSIUM VOLTAGE-GATED CHANNEL SUBFAMILY KQT MEMBER 5"/>
    <property type="match status" value="1"/>
</dbReference>
<dbReference type="Ensembl" id="ENSATET00000041627.2">
    <property type="protein sequence ID" value="ENSATEP00000060107.1"/>
    <property type="gene ID" value="ENSATEG00000001300.3"/>
</dbReference>
<keyword evidence="19" id="KW-1185">Reference proteome</keyword>
<evidence type="ECO:0000259" key="17">
    <source>
        <dbReference type="Pfam" id="PF03520"/>
    </source>
</evidence>
<reference evidence="18" key="3">
    <citation type="submission" date="2025-09" db="UniProtKB">
        <authorList>
            <consortium name="Ensembl"/>
        </authorList>
    </citation>
    <scope>IDENTIFICATION</scope>
</reference>
<dbReference type="PRINTS" id="PR00169">
    <property type="entry name" value="KCHANNEL"/>
</dbReference>
<dbReference type="InterPro" id="IPR027359">
    <property type="entry name" value="Volt_channel_dom_sf"/>
</dbReference>
<feature type="region of interest" description="Disordered" evidence="14">
    <location>
        <begin position="661"/>
        <end position="683"/>
    </location>
</feature>
<keyword evidence="9 15" id="KW-1133">Transmembrane helix</keyword>
<feature type="transmembrane region" description="Helical" evidence="15">
    <location>
        <begin position="254"/>
        <end position="273"/>
    </location>
</feature>
<feature type="compositionally biased region" description="Basic residues" evidence="14">
    <location>
        <begin position="727"/>
        <end position="743"/>
    </location>
</feature>
<proteinExistence type="predicted"/>
<evidence type="ECO:0000256" key="7">
    <source>
        <dbReference type="ARBA" id="ARBA00022882"/>
    </source>
</evidence>
<dbReference type="PANTHER" id="PTHR47735">
    <property type="entry name" value="POTASSIUM VOLTAGE-GATED CHANNEL SUBFAMILY KQT MEMBER 4"/>
    <property type="match status" value="1"/>
</dbReference>
<keyword evidence="10" id="KW-0406">Ion transport</keyword>
<keyword evidence="3" id="KW-1003">Cell membrane</keyword>
<evidence type="ECO:0000256" key="14">
    <source>
        <dbReference type="SAM" id="MobiDB-lite"/>
    </source>
</evidence>
<dbReference type="InterPro" id="IPR003937">
    <property type="entry name" value="K_chnl_volt-dep_KCNQ"/>
</dbReference>
<feature type="domain" description="Potassium channel voltage dependent KCNQ C-terminal" evidence="17">
    <location>
        <begin position="443"/>
        <end position="629"/>
    </location>
</feature>
<evidence type="ECO:0000256" key="11">
    <source>
        <dbReference type="ARBA" id="ARBA00023136"/>
    </source>
</evidence>
<evidence type="ECO:0000313" key="18">
    <source>
        <dbReference type="Ensembl" id="ENSATEP00000060107.1"/>
    </source>
</evidence>
<keyword evidence="2" id="KW-0813">Transport</keyword>
<evidence type="ECO:0000259" key="16">
    <source>
        <dbReference type="Pfam" id="PF00520"/>
    </source>
</evidence>
<feature type="transmembrane region" description="Helical" evidence="15">
    <location>
        <begin position="140"/>
        <end position="165"/>
    </location>
</feature>
<keyword evidence="4" id="KW-0633">Potassium transport</keyword>
<comment type="catalytic activity">
    <reaction evidence="13">
        <text>K(+)(in) = K(+)(out)</text>
        <dbReference type="Rhea" id="RHEA:29463"/>
        <dbReference type="ChEBI" id="CHEBI:29103"/>
    </reaction>
</comment>
<dbReference type="GeneTree" id="ENSGT00940000155933"/>
<evidence type="ECO:0000256" key="2">
    <source>
        <dbReference type="ARBA" id="ARBA00022448"/>
    </source>
</evidence>
<feature type="transmembrane region" description="Helical" evidence="15">
    <location>
        <begin position="186"/>
        <end position="206"/>
    </location>
</feature>
<evidence type="ECO:0000256" key="12">
    <source>
        <dbReference type="ARBA" id="ARBA00023303"/>
    </source>
</evidence>
<feature type="domain" description="Ion transport" evidence="16">
    <location>
        <begin position="110"/>
        <end position="340"/>
    </location>
</feature>
<keyword evidence="5 15" id="KW-0812">Transmembrane</keyword>
<evidence type="ECO:0000256" key="13">
    <source>
        <dbReference type="ARBA" id="ARBA00034430"/>
    </source>
</evidence>
<evidence type="ECO:0000256" key="10">
    <source>
        <dbReference type="ARBA" id="ARBA00023065"/>
    </source>
</evidence>
<feature type="region of interest" description="Disordered" evidence="14">
    <location>
        <begin position="998"/>
        <end position="1032"/>
    </location>
</feature>
<feature type="region of interest" description="Disordered" evidence="14">
    <location>
        <begin position="907"/>
        <end position="961"/>
    </location>
</feature>
<dbReference type="PRINTS" id="PR01459">
    <property type="entry name" value="KCNQCHANNEL"/>
</dbReference>
<dbReference type="Pfam" id="PF00520">
    <property type="entry name" value="Ion_trans"/>
    <property type="match status" value="1"/>
</dbReference>
<keyword evidence="12" id="KW-0407">Ion channel</keyword>
<evidence type="ECO:0008006" key="20">
    <source>
        <dbReference type="Google" id="ProtNLM"/>
    </source>
</evidence>
<dbReference type="InterPro" id="IPR013821">
    <property type="entry name" value="K_chnl_volt-dep_KCNQ_C"/>
</dbReference>
<feature type="compositionally biased region" description="Polar residues" evidence="14">
    <location>
        <begin position="1014"/>
        <end position="1023"/>
    </location>
</feature>
<keyword evidence="6" id="KW-0631">Potassium channel</keyword>